<accession>A0A538SI55</accession>
<comment type="caution">
    <text evidence="3">The sequence shown here is derived from an EMBL/GenBank/DDBJ whole genome shotgun (WGS) entry which is preliminary data.</text>
</comment>
<dbReference type="SUPFAM" id="SSF51126">
    <property type="entry name" value="Pectin lyase-like"/>
    <property type="match status" value="1"/>
</dbReference>
<feature type="domain" description="Right handed beta helix" evidence="2">
    <location>
        <begin position="34"/>
        <end position="195"/>
    </location>
</feature>
<evidence type="ECO:0000256" key="1">
    <source>
        <dbReference type="ARBA" id="ARBA00022737"/>
    </source>
</evidence>
<dbReference type="PANTHER" id="PTHR22990">
    <property type="entry name" value="F-BOX ONLY PROTEIN"/>
    <property type="match status" value="1"/>
</dbReference>
<evidence type="ECO:0000313" key="4">
    <source>
        <dbReference type="Proteomes" id="UP000317716"/>
    </source>
</evidence>
<dbReference type="Pfam" id="PF13229">
    <property type="entry name" value="Beta_helix"/>
    <property type="match status" value="1"/>
</dbReference>
<organism evidence="3 4">
    <name type="scientific">Eiseniibacteriota bacterium</name>
    <dbReference type="NCBI Taxonomy" id="2212470"/>
    <lineage>
        <taxon>Bacteria</taxon>
        <taxon>Candidatus Eiseniibacteriota</taxon>
    </lineage>
</organism>
<dbReference type="AlphaFoldDB" id="A0A538SI55"/>
<dbReference type="SMART" id="SM00710">
    <property type="entry name" value="PbH1"/>
    <property type="match status" value="5"/>
</dbReference>
<protein>
    <submittedName>
        <fullName evidence="3">Right-handed parallel beta-helix repeat-containing protein</fullName>
    </submittedName>
</protein>
<dbReference type="InterPro" id="IPR051550">
    <property type="entry name" value="SCF-Subunits/Alg-Epimerases"/>
</dbReference>
<evidence type="ECO:0000313" key="3">
    <source>
        <dbReference type="EMBL" id="TMQ51046.1"/>
    </source>
</evidence>
<dbReference type="PANTHER" id="PTHR22990:SF15">
    <property type="entry name" value="F-BOX ONLY PROTEIN 10"/>
    <property type="match status" value="1"/>
</dbReference>
<sequence length="214" mass="22429">MLTLSRCHLPYASGGLDYISMEADTLDSGVSWSLWGQSAVFIQNCWFKGATGAAITISRETSGTIAHNRIENYAVSVSAPEATLTMDGNTISGCGTGIDVRAEAYVTNNVIRGCGVGIYCTSYGTVHLINNTILNASSDGINVQAADDLGVGGNIVGSCGGNGIVIWGNYSGQYYDVSVRNNTIFNNRGSGVVWGVQPPTHVAMVQDNISFANA</sequence>
<name>A0A538SI55_UNCEI</name>
<proteinExistence type="predicted"/>
<gene>
    <name evidence="3" type="ORF">E6K72_10870</name>
</gene>
<keyword evidence="1" id="KW-0677">Repeat</keyword>
<dbReference type="Gene3D" id="2.160.20.10">
    <property type="entry name" value="Single-stranded right-handed beta-helix, Pectin lyase-like"/>
    <property type="match status" value="1"/>
</dbReference>
<reference evidence="3 4" key="1">
    <citation type="journal article" date="2019" name="Nat. Microbiol.">
        <title>Mediterranean grassland soil C-N compound turnover is dependent on rainfall and depth, and is mediated by genomically divergent microorganisms.</title>
        <authorList>
            <person name="Diamond S."/>
            <person name="Andeer P.F."/>
            <person name="Li Z."/>
            <person name="Crits-Christoph A."/>
            <person name="Burstein D."/>
            <person name="Anantharaman K."/>
            <person name="Lane K.R."/>
            <person name="Thomas B.C."/>
            <person name="Pan C."/>
            <person name="Northen T.R."/>
            <person name="Banfield J.F."/>
        </authorList>
    </citation>
    <scope>NUCLEOTIDE SEQUENCE [LARGE SCALE GENOMIC DNA]</scope>
    <source>
        <strain evidence="3">WS_2</strain>
    </source>
</reference>
<dbReference type="InterPro" id="IPR011050">
    <property type="entry name" value="Pectin_lyase_fold/virulence"/>
</dbReference>
<dbReference type="EMBL" id="VBOS01000391">
    <property type="protein sequence ID" value="TMQ51046.1"/>
    <property type="molecule type" value="Genomic_DNA"/>
</dbReference>
<feature type="non-terminal residue" evidence="3">
    <location>
        <position position="214"/>
    </location>
</feature>
<dbReference type="InterPro" id="IPR006626">
    <property type="entry name" value="PbH1"/>
</dbReference>
<dbReference type="Proteomes" id="UP000317716">
    <property type="component" value="Unassembled WGS sequence"/>
</dbReference>
<dbReference type="InterPro" id="IPR039448">
    <property type="entry name" value="Beta_helix"/>
</dbReference>
<evidence type="ECO:0000259" key="2">
    <source>
        <dbReference type="Pfam" id="PF13229"/>
    </source>
</evidence>
<dbReference type="InterPro" id="IPR012334">
    <property type="entry name" value="Pectin_lyas_fold"/>
</dbReference>